<dbReference type="RefSeq" id="XP_031788891.1">
    <property type="nucleotide sequence ID" value="XM_031933031.1"/>
</dbReference>
<evidence type="ECO:0000313" key="2">
    <source>
        <dbReference type="EnsemblMetazoa" id="XP_031788892"/>
    </source>
</evidence>
<protein>
    <recommendedName>
        <fullName evidence="1">Homologous recombination OB-fold protein OB-fold domain-containing protein</fullName>
    </recommendedName>
</protein>
<dbReference type="RefSeq" id="XP_031788892.1">
    <property type="nucleotide sequence ID" value="XM_031933032.1"/>
</dbReference>
<dbReference type="AlphaFoldDB" id="A0A7M7QJW9"/>
<dbReference type="EnsemblMetazoa" id="XM_031933031">
    <property type="protein sequence ID" value="XP_031788891"/>
    <property type="gene ID" value="LOC107981445"/>
</dbReference>
<reference evidence="2" key="1">
    <citation type="submission" date="2021-01" db="UniProtKB">
        <authorList>
            <consortium name="EnsemblMetazoa"/>
        </authorList>
    </citation>
    <scope>IDENTIFICATION</scope>
</reference>
<dbReference type="InParanoid" id="A0A7M7QJW9"/>
<accession>A0A7M7QJW9</accession>
<keyword evidence="3" id="KW-1185">Reference proteome</keyword>
<evidence type="ECO:0000313" key="3">
    <source>
        <dbReference type="Proteomes" id="UP000002358"/>
    </source>
</evidence>
<dbReference type="EnsemblMetazoa" id="XM_031933033">
    <property type="protein sequence ID" value="XP_031788893"/>
    <property type="gene ID" value="LOC107981445"/>
</dbReference>
<dbReference type="EnsemblMetazoa" id="XM_031933032">
    <property type="protein sequence ID" value="XP_031788892"/>
    <property type="gene ID" value="LOC107981445"/>
</dbReference>
<dbReference type="Pfam" id="PF15072">
    <property type="entry name" value="HROB"/>
    <property type="match status" value="1"/>
</dbReference>
<organism evidence="2 3">
    <name type="scientific">Nasonia vitripennis</name>
    <name type="common">Parasitic wasp</name>
    <dbReference type="NCBI Taxonomy" id="7425"/>
    <lineage>
        <taxon>Eukaryota</taxon>
        <taxon>Metazoa</taxon>
        <taxon>Ecdysozoa</taxon>
        <taxon>Arthropoda</taxon>
        <taxon>Hexapoda</taxon>
        <taxon>Insecta</taxon>
        <taxon>Pterygota</taxon>
        <taxon>Neoptera</taxon>
        <taxon>Endopterygota</taxon>
        <taxon>Hymenoptera</taxon>
        <taxon>Apocrita</taxon>
        <taxon>Proctotrupomorpha</taxon>
        <taxon>Chalcidoidea</taxon>
        <taxon>Pteromalidae</taxon>
        <taxon>Pteromalinae</taxon>
        <taxon>Nasonia</taxon>
    </lineage>
</organism>
<dbReference type="PANTHER" id="PTHR14523:SF1">
    <property type="entry name" value="HOMOLOGOUS RECOMBINATION OB-FOLD PROTEIN"/>
    <property type="match status" value="1"/>
</dbReference>
<dbReference type="KEGG" id="nvi:107981445"/>
<proteinExistence type="predicted"/>
<dbReference type="InterPro" id="IPR028045">
    <property type="entry name" value="HROB"/>
</dbReference>
<sequence length="635" mass="71539">MFETDEWEIDEDYLKDFNADEVIKEFDNEGKNETDKLGSVSKTKSTNTSRFEFNCSTSENAPKKEKDKFVDTVSRKNAILDIFKNADNLNASTSSNSLVMHNTSQPTIPAMNTVNIFRKNLVLDVFQENKCSVPKRNCTKVADLKSVLRIPEETLEINNENKLKRKKNVAFSESVNGNNSAKKKCASTLNVLSNTTRESSSIQNLLPSRTIETTLNSKNHLNDTRKEIMVGLLKSPVQKISKITRISAPHAVTRQFPGPAGLLPDDVNESEIIDLESVDVNKNNRTNKYTDICSQNTKNLFTTGAWQLMTDDLPAEFELYDIASVKENAVEYSKAYKKIPYLAGIIQYIDYKPNDPQVVLKDLTGKIDARIHHSICKLYPNALGTQIVILVKDVGLIVTSKKYVCLIISLKNLVSLYSDDARLVETPHLEKLLDNNFNCNLNQSQISVLDEDYEHTKKQNTEMLENKQLLSKDNSSTAKNKESMLIKLCIEKSNDKQQTKDVNQLDGLQDFDFDENDSWLGVNFDDLNSFKCNQFPSSTPMDTNERNDLVNESTSAAKISDDFTRSRILCEASDERKEFCLPAKKNNDAPNISKNLIPATHFEKDTKLFGDDSDDSDDEVLSQLDVDAIAASYNG</sequence>
<dbReference type="RefSeq" id="XP_031788893.1">
    <property type="nucleotide sequence ID" value="XM_031933033.1"/>
</dbReference>
<feature type="domain" description="Homologous recombination OB-fold protein OB-fold" evidence="1">
    <location>
        <begin position="337"/>
        <end position="419"/>
    </location>
</feature>
<dbReference type="Proteomes" id="UP000002358">
    <property type="component" value="Unassembled WGS sequence"/>
</dbReference>
<dbReference type="PANTHER" id="PTHR14523">
    <property type="entry name" value="UNCHARACTERIZED PROTEIN C17ORF53 HOMOLOG"/>
    <property type="match status" value="1"/>
</dbReference>
<evidence type="ECO:0000259" key="1">
    <source>
        <dbReference type="Pfam" id="PF15072"/>
    </source>
</evidence>
<dbReference type="GO" id="GO:0000725">
    <property type="term" value="P:recombinational repair"/>
    <property type="evidence" value="ECO:0007669"/>
    <property type="project" value="InterPro"/>
</dbReference>
<dbReference type="OrthoDB" id="21443at2759"/>
<name>A0A7M7QJW9_NASVI</name>
<dbReference type="GeneID" id="107981445"/>
<dbReference type="InterPro" id="IPR058570">
    <property type="entry name" value="HROB_OB"/>
</dbReference>